<reference evidence="1 2" key="1">
    <citation type="submission" date="2019-04" db="EMBL/GenBank/DDBJ databases">
        <title>Lewinella litorea sp. nov., isolated from a marine sand.</title>
        <authorList>
            <person name="Yoon J.-H."/>
        </authorList>
    </citation>
    <scope>NUCLEOTIDE SEQUENCE [LARGE SCALE GENOMIC DNA]</scope>
    <source>
        <strain evidence="1 2">HSMS-39</strain>
    </source>
</reference>
<evidence type="ECO:0000313" key="1">
    <source>
        <dbReference type="EMBL" id="THH37892.1"/>
    </source>
</evidence>
<organism evidence="1 2">
    <name type="scientific">Neolewinella litorea</name>
    <dbReference type="NCBI Taxonomy" id="2562452"/>
    <lineage>
        <taxon>Bacteria</taxon>
        <taxon>Pseudomonadati</taxon>
        <taxon>Bacteroidota</taxon>
        <taxon>Saprospiria</taxon>
        <taxon>Saprospirales</taxon>
        <taxon>Lewinellaceae</taxon>
        <taxon>Neolewinella</taxon>
    </lineage>
</organism>
<protein>
    <submittedName>
        <fullName evidence="1">Uncharacterized protein</fullName>
    </submittedName>
</protein>
<comment type="caution">
    <text evidence="1">The sequence shown here is derived from an EMBL/GenBank/DDBJ whole genome shotgun (WGS) entry which is preliminary data.</text>
</comment>
<evidence type="ECO:0000313" key="2">
    <source>
        <dbReference type="Proteomes" id="UP000308528"/>
    </source>
</evidence>
<gene>
    <name evidence="1" type="ORF">E4021_12705</name>
</gene>
<keyword evidence="2" id="KW-1185">Reference proteome</keyword>
<dbReference type="Proteomes" id="UP000308528">
    <property type="component" value="Unassembled WGS sequence"/>
</dbReference>
<dbReference type="EMBL" id="SRSF01000005">
    <property type="protein sequence ID" value="THH37892.1"/>
    <property type="molecule type" value="Genomic_DNA"/>
</dbReference>
<accession>A0A4S4NED0</accession>
<dbReference type="AlphaFoldDB" id="A0A4S4NED0"/>
<sequence length="386" mass="44220">MSLQTAYTTARVIETLENYAQSDLVNDTGETKNDPSSGAPHIYADEHFWQLILDDVAGSWGKVFTLYEVTLSEHVARVPGLYFHPGVQHFKKILDVHKEYVSGNWVRYSPPGESQKILGGIGTLQIPPTLEEWRIASVSFSNNASLGIPVLVHEEVWQHHGLGEGMRIASLGARWQRMDASWAKRFYSMRGLPKGYLVIEHPDQLQLSGEVLPTIYHPFTIMEYEQSGSLFYDFVFVTVDSSDPNFRDDIRAFFGEYRYMNGRYGTYLIEPFVNHPLLSENDVMFHSPEELRKENAAAGSHLNLMVERIKKERFNQHTLDEIKIFIDNHMDIDDLKTCSDDILINVNSWYGGGRVYDESANFLDRVIERKKVEELVDVLTKYGLTT</sequence>
<dbReference type="RefSeq" id="WP_136459740.1">
    <property type="nucleotide sequence ID" value="NZ_SRSF01000005.1"/>
</dbReference>
<dbReference type="OrthoDB" id="978900at2"/>
<name>A0A4S4NED0_9BACT</name>
<proteinExistence type="predicted"/>